<dbReference type="RefSeq" id="WP_096592816.1">
    <property type="nucleotide sequence ID" value="NZ_MWRM01000003.1"/>
</dbReference>
<keyword evidence="4" id="KW-1003">Cell membrane</keyword>
<feature type="transmembrane region" description="Helical" evidence="8">
    <location>
        <begin position="177"/>
        <end position="197"/>
    </location>
</feature>
<evidence type="ECO:0000256" key="7">
    <source>
        <dbReference type="ARBA" id="ARBA00023136"/>
    </source>
</evidence>
<keyword evidence="6 8" id="KW-1133">Transmembrane helix</keyword>
<evidence type="ECO:0000256" key="4">
    <source>
        <dbReference type="ARBA" id="ARBA00022475"/>
    </source>
</evidence>
<feature type="transmembrane region" description="Helical" evidence="8">
    <location>
        <begin position="134"/>
        <end position="157"/>
    </location>
</feature>
<reference evidence="9 10" key="1">
    <citation type="journal article" date="2017" name="PLoS ONE">
        <title>Development of a real-time PCR for detection of Staphylococcus pseudintermedius using a novel automated comparison of whole-genome sequences.</title>
        <authorList>
            <person name="Verstappen K.M."/>
            <person name="Huijbregts L."/>
            <person name="Spaninks M."/>
            <person name="Wagenaar J.A."/>
            <person name="Fluit A.C."/>
            <person name="Duim B."/>
        </authorList>
    </citation>
    <scope>NUCLEOTIDE SEQUENCE [LARGE SCALE GENOMIC DNA]</scope>
    <source>
        <strain evidence="9 10">215070706401-1</strain>
    </source>
</reference>
<dbReference type="GO" id="GO:0005886">
    <property type="term" value="C:plasma membrane"/>
    <property type="evidence" value="ECO:0007669"/>
    <property type="project" value="UniProtKB-SubCell"/>
</dbReference>
<evidence type="ECO:0000256" key="2">
    <source>
        <dbReference type="ARBA" id="ARBA00007935"/>
    </source>
</evidence>
<dbReference type="Pfam" id="PF01032">
    <property type="entry name" value="FecCD"/>
    <property type="match status" value="1"/>
</dbReference>
<comment type="subcellular location">
    <subcellularLocation>
        <location evidence="1">Cell membrane</location>
        <topology evidence="1">Multi-pass membrane protein</topology>
    </subcellularLocation>
</comment>
<evidence type="ECO:0000256" key="1">
    <source>
        <dbReference type="ARBA" id="ARBA00004651"/>
    </source>
</evidence>
<dbReference type="CDD" id="cd06550">
    <property type="entry name" value="TM_ABC_iron-siderophores_like"/>
    <property type="match status" value="1"/>
</dbReference>
<dbReference type="GO" id="GO:0022857">
    <property type="term" value="F:transmembrane transporter activity"/>
    <property type="evidence" value="ECO:0007669"/>
    <property type="project" value="InterPro"/>
</dbReference>
<keyword evidence="3" id="KW-0813">Transport</keyword>
<feature type="transmembrane region" description="Helical" evidence="8">
    <location>
        <begin position="83"/>
        <end position="103"/>
    </location>
</feature>
<evidence type="ECO:0000313" key="10">
    <source>
        <dbReference type="Proteomes" id="UP000218335"/>
    </source>
</evidence>
<feature type="transmembrane region" description="Helical" evidence="8">
    <location>
        <begin position="51"/>
        <end position="71"/>
    </location>
</feature>
<protein>
    <submittedName>
        <fullName evidence="9">Enterobactin ABC transporter permease</fullName>
    </submittedName>
</protein>
<gene>
    <name evidence="9" type="ORF">B5C08_07685</name>
</gene>
<dbReference type="PANTHER" id="PTHR30472">
    <property type="entry name" value="FERRIC ENTEROBACTIN TRANSPORT SYSTEM PERMEASE PROTEIN"/>
    <property type="match status" value="1"/>
</dbReference>
<dbReference type="Proteomes" id="UP000218335">
    <property type="component" value="Unassembled WGS sequence"/>
</dbReference>
<proteinExistence type="inferred from homology"/>
<dbReference type="AlphaFoldDB" id="A0A2A4GXF6"/>
<evidence type="ECO:0000256" key="5">
    <source>
        <dbReference type="ARBA" id="ARBA00022692"/>
    </source>
</evidence>
<feature type="transmembrane region" description="Helical" evidence="8">
    <location>
        <begin position="12"/>
        <end position="31"/>
    </location>
</feature>
<name>A0A2A4GXF6_9STAP</name>
<dbReference type="InterPro" id="IPR000522">
    <property type="entry name" value="ABC_transptr_permease_BtuC"/>
</dbReference>
<dbReference type="PANTHER" id="PTHR30472:SF25">
    <property type="entry name" value="ABC TRANSPORTER PERMEASE PROTEIN MJ0876-RELATED"/>
    <property type="match status" value="1"/>
</dbReference>
<dbReference type="SUPFAM" id="SSF81345">
    <property type="entry name" value="ABC transporter involved in vitamin B12 uptake, BtuC"/>
    <property type="match status" value="1"/>
</dbReference>
<feature type="transmembrane region" description="Helical" evidence="8">
    <location>
        <begin position="109"/>
        <end position="127"/>
    </location>
</feature>
<evidence type="ECO:0000313" key="9">
    <source>
        <dbReference type="EMBL" id="PCF55157.1"/>
    </source>
</evidence>
<keyword evidence="7 8" id="KW-0472">Membrane</keyword>
<comment type="caution">
    <text evidence="9">The sequence shown here is derived from an EMBL/GenBank/DDBJ whole genome shotgun (WGS) entry which is preliminary data.</text>
</comment>
<feature type="transmembrane region" description="Helical" evidence="8">
    <location>
        <begin position="235"/>
        <end position="254"/>
    </location>
</feature>
<keyword evidence="5 8" id="KW-0812">Transmembrane</keyword>
<dbReference type="GO" id="GO:0033214">
    <property type="term" value="P:siderophore-iron import into cell"/>
    <property type="evidence" value="ECO:0007669"/>
    <property type="project" value="TreeGrafter"/>
</dbReference>
<organism evidence="9 10">
    <name type="scientific">Staphylococcus delphini</name>
    <dbReference type="NCBI Taxonomy" id="53344"/>
    <lineage>
        <taxon>Bacteria</taxon>
        <taxon>Bacillati</taxon>
        <taxon>Bacillota</taxon>
        <taxon>Bacilli</taxon>
        <taxon>Bacillales</taxon>
        <taxon>Staphylococcaceae</taxon>
        <taxon>Staphylococcus</taxon>
        <taxon>Staphylococcus intermedius group</taxon>
    </lineage>
</organism>
<accession>A0A2A4GXF6</accession>
<evidence type="ECO:0000256" key="3">
    <source>
        <dbReference type="ARBA" id="ARBA00022448"/>
    </source>
</evidence>
<dbReference type="Gene3D" id="1.10.3470.10">
    <property type="entry name" value="ABC transporter involved in vitamin B12 uptake, BtuC"/>
    <property type="match status" value="1"/>
</dbReference>
<evidence type="ECO:0000256" key="8">
    <source>
        <dbReference type="SAM" id="Phobius"/>
    </source>
</evidence>
<dbReference type="InterPro" id="IPR037294">
    <property type="entry name" value="ABC_BtuC-like"/>
</dbReference>
<evidence type="ECO:0000256" key="6">
    <source>
        <dbReference type="ARBA" id="ARBA00022989"/>
    </source>
</evidence>
<comment type="similarity">
    <text evidence="2">Belongs to the binding-protein-dependent transport system permease family. FecCD subfamily.</text>
</comment>
<sequence>MKNNVTKGFMSISAWSLLLMVVCAYSLFSRLEWHTPLTATLIMEVRLPRTLLALFAGMGLTLAGQMFQIILNNPLADSFTLGLANGATVGAALAVLLGLPFVWIAPLAMVLGMLSLVVVMTVAYTISRGYPTRALILAGILIGSLLNAVLFLLVQFHPQRLQNIVAYMFGGFGAAEYREAVVVMSVFVIITLLLIMLVPKIKLLQMNTLSSAALGLHVERLSVTVLILATMISTVIIGFVGVIGFIGMVIPQFVHRLSRGTLPFKMVLNVLIGGTAMVLADVLGAQLLDPIQLPASVVLAILGIPLMFYLMIVERP</sequence>
<feature type="transmembrane region" description="Helical" evidence="8">
    <location>
        <begin position="291"/>
        <end position="312"/>
    </location>
</feature>
<dbReference type="EMBL" id="MWUU01000008">
    <property type="protein sequence ID" value="PCF55157.1"/>
    <property type="molecule type" value="Genomic_DNA"/>
</dbReference>
<feature type="transmembrane region" description="Helical" evidence="8">
    <location>
        <begin position="266"/>
        <end position="285"/>
    </location>
</feature>